<name>A0AAV1I3W6_9CHLO</name>
<dbReference type="Proteomes" id="UP001314263">
    <property type="component" value="Unassembled WGS sequence"/>
</dbReference>
<dbReference type="AlphaFoldDB" id="A0AAV1I3W6"/>
<proteinExistence type="predicted"/>
<sequence>MTGSRRASVQKIRATMRRQAGGGITDFWKKKVILDDIVVEEAAVQRLHGLAYLAKNKKAKGLEQYRALDYARTYGIINVSLFGEAESRSNVLASLTSQNTPVKGTDCSEEAKDATSPYPELRSRKLQGLQARDYGLFMMGEARCQKGAVALTQNTDLLRGIVDRTPFFDGLEDFLSHFTSRQTIPYMQRAQLYYIMAEYHSQLYFRAVGLYNVELMSLFTEIFDDTGLQGSTISDSSRSGRYASKLDQVNRTKRKLKEGDTGVPGLGASPGGFGTSVMIDPATGLSLDSPILKAAQRGGVIEGKPLQAVAIARMVELFMVEPTFKGTSVSGPTSDVIDLRMHEPLTTTNMGRSGSSSTSAIYVDDIRSKFLLAMRETRKNLILARYTKKLLQGKEAAAVMQKLQGDIDAKRVDKIEKGMEEVYTGVVKPMVKALDDRVNNNLTVASERMLRMKDSYRAPISPLLSPSFTMPGAMQHSKSAVQGSIDTPWF</sequence>
<evidence type="ECO:0000313" key="2">
    <source>
        <dbReference type="Proteomes" id="UP001314263"/>
    </source>
</evidence>
<comment type="caution">
    <text evidence="1">The sequence shown here is derived from an EMBL/GenBank/DDBJ whole genome shotgun (WGS) entry which is preliminary data.</text>
</comment>
<gene>
    <name evidence="1" type="ORF">CVIRNUC_004622</name>
</gene>
<keyword evidence="2" id="KW-1185">Reference proteome</keyword>
<accession>A0AAV1I3W6</accession>
<protein>
    <submittedName>
        <fullName evidence="1">Uncharacterized protein</fullName>
    </submittedName>
</protein>
<evidence type="ECO:0000313" key="1">
    <source>
        <dbReference type="EMBL" id="CAK0778598.1"/>
    </source>
</evidence>
<dbReference type="EMBL" id="CAUYUE010000005">
    <property type="protein sequence ID" value="CAK0778598.1"/>
    <property type="molecule type" value="Genomic_DNA"/>
</dbReference>
<reference evidence="1 2" key="1">
    <citation type="submission" date="2023-10" db="EMBL/GenBank/DDBJ databases">
        <authorList>
            <person name="Maclean D."/>
            <person name="Macfadyen A."/>
        </authorList>
    </citation>
    <scope>NUCLEOTIDE SEQUENCE [LARGE SCALE GENOMIC DNA]</scope>
</reference>
<organism evidence="1 2">
    <name type="scientific">Coccomyxa viridis</name>
    <dbReference type="NCBI Taxonomy" id="1274662"/>
    <lineage>
        <taxon>Eukaryota</taxon>
        <taxon>Viridiplantae</taxon>
        <taxon>Chlorophyta</taxon>
        <taxon>core chlorophytes</taxon>
        <taxon>Trebouxiophyceae</taxon>
        <taxon>Trebouxiophyceae incertae sedis</taxon>
        <taxon>Coccomyxaceae</taxon>
        <taxon>Coccomyxa</taxon>
    </lineage>
</organism>